<keyword evidence="1" id="KW-0732">Signal</keyword>
<evidence type="ECO:0000313" key="3">
    <source>
        <dbReference type="Proteomes" id="UP000501780"/>
    </source>
</evidence>
<feature type="signal peptide" evidence="1">
    <location>
        <begin position="1"/>
        <end position="20"/>
    </location>
</feature>
<name>A0A6H0KS24_9BACE</name>
<gene>
    <name evidence="2" type="ORF">BacF7301_19275</name>
</gene>
<sequence>MKTKHIFLSCAFFLCLFACQDEEIIPAPADIPPSRAIAATSGSTSVLTSADGGKTWTASRRVPLVGEGRIVDDMSNALIEVLNANQGIANMLDTDLTNSASFSGVATANLIGNQIASVRDVNRTYAGGQAAGFVYLLDNSSLLTLDVLKGFYLKTYLKGVEQEMKGSDSQVVETLQLNLIGAANNGGQQALSITTSLTKPFDEIKIGMYGISATVLNALKLYYAFVGDNPIQPAVTGNAYYTNGVAVHANSGLDFSWTTVPSSGELIDANLTNGPTFSLIGSLLQPRATINFKQVIPIGAEVGFNLSNLGLANISLLGTTILTTYDANDVQQEQVSVSNLLGISAIVGGGTQVSMILKKPCTQLKIQFSGVNVNLGTTTINYAFVRDASVVDPSSFFSLSNATITGNSYQLLTPATGSVTYVINSSPSGATPAISNNKITGMTVNGAYQVTGTYTAANGTVYTQTATITRNAVSNGSASCNTLITATSNGATVYAPSGGGCLLCVGEGTNFTGKSNLIDSNPDNYITYYNVASIAANTSIVGIRTAAATPINASKAQIRTGFVIQTSAKLLSVNALKFLIIRLYRNGVKVFESTADDNNTISAGLIGDSGNKVRVGVTTNQEFDAIELWTGGILNLNLNAFRIYYAYWENVSDNCYSSSVANACLQLMTPSTYGASINYIATGSPGVANVGTSINNLGNLIDADENSYSTITATNVLGAVTVAVKFNRIQQKQPVGFIVVDPAGIAGADLINWTTLSVYNAGVLVGQTGTGGVLGLDVIGTGGKQYMETTPSSAPFDEVRITFAGVVDALKTIQLAGVYTRQDSNGDGIPDCAEVTPGGDETIDFLGVTSHLCQGSPIALQVQGGTNGNSYLLRFYNVAKNNEVTDKTVILTNQTFTIANMPAGDYYISIYDAGGTKLYYNGIHSTVHPLRTTWKTNAGTSNWNTWANWSDGSPWQCTDVIIPSGAALYPVLVQGDANYCNNLHFAPNSEIVNTHYLTYSQAWAEMALQSGRYYMLSAPLKATFTGDMFIPASISGTQNNDFFVILNETTSPENRFSPRIYQRLWSHDAPGQKISGGTLTPVTVTPDKTNWTPPFNALNQAYTAGMGFSLLADKESVSGSTLTFRFPKVHTHYTYYNMSGQGTSYSENLTRTLLGRFIYENSSGAVSFPYTVNATNKATGTSFLIGNPFMTHIRIDRFMMDNPSVTSVKVYDGNSNNSVIKADGQLLTNGSNFQYIAPMQSFFVTVSVPATGLSVKFTEAALTQAPGSGGLMRSTRALSLSGTSSASRPTLLLSATAGSTTSGCLMRLSSSARDDFRAGEDSELLMDNEVAPVIAVFSVADEKALDIQQLNNNAVQIPLGFSLRNPARVTLKLSHGNGDTWKNWSLVDTQTGKRTSLSTSETTLDLGILSTHVGRFYLMKNQ</sequence>
<evidence type="ECO:0000313" key="2">
    <source>
        <dbReference type="EMBL" id="QIU96162.1"/>
    </source>
</evidence>
<dbReference type="KEGG" id="bfc:BacF7301_19275"/>
<protein>
    <recommendedName>
        <fullName evidence="4">Fimbrillin family protein</fullName>
    </recommendedName>
</protein>
<reference evidence="2 3" key="1">
    <citation type="submission" date="2020-03" db="EMBL/GenBank/DDBJ databases">
        <title>Genomic analysis of Bacteroides faecium CBA7301.</title>
        <authorList>
            <person name="Kim J."/>
            <person name="Roh S.W."/>
        </authorList>
    </citation>
    <scope>NUCLEOTIDE SEQUENCE [LARGE SCALE GENOMIC DNA]</scope>
    <source>
        <strain evidence="2 3">CBA7301</strain>
    </source>
</reference>
<organism evidence="2 3">
    <name type="scientific">Bacteroides faecium</name>
    <dbReference type="NCBI Taxonomy" id="2715212"/>
    <lineage>
        <taxon>Bacteria</taxon>
        <taxon>Pseudomonadati</taxon>
        <taxon>Bacteroidota</taxon>
        <taxon>Bacteroidia</taxon>
        <taxon>Bacteroidales</taxon>
        <taxon>Bacteroidaceae</taxon>
        <taxon>Bacteroides</taxon>
    </lineage>
</organism>
<keyword evidence="3" id="KW-1185">Reference proteome</keyword>
<evidence type="ECO:0000256" key="1">
    <source>
        <dbReference type="SAM" id="SignalP"/>
    </source>
</evidence>
<dbReference type="RefSeq" id="WP_167965383.1">
    <property type="nucleotide sequence ID" value="NZ_CP050831.1"/>
</dbReference>
<evidence type="ECO:0008006" key="4">
    <source>
        <dbReference type="Google" id="ProtNLM"/>
    </source>
</evidence>
<dbReference type="EMBL" id="CP050831">
    <property type="protein sequence ID" value="QIU96162.1"/>
    <property type="molecule type" value="Genomic_DNA"/>
</dbReference>
<feature type="chain" id="PRO_5026097561" description="Fimbrillin family protein" evidence="1">
    <location>
        <begin position="21"/>
        <end position="1422"/>
    </location>
</feature>
<proteinExistence type="predicted"/>
<dbReference type="Proteomes" id="UP000501780">
    <property type="component" value="Chromosome"/>
</dbReference>
<accession>A0A6H0KS24</accession>